<keyword evidence="1" id="KW-0812">Transmembrane</keyword>
<keyword evidence="1" id="KW-1133">Transmembrane helix</keyword>
<feature type="transmembrane region" description="Helical" evidence="1">
    <location>
        <begin position="367"/>
        <end position="392"/>
    </location>
</feature>
<proteinExistence type="predicted"/>
<evidence type="ECO:0000313" key="3">
    <source>
        <dbReference type="RefSeq" id="XP_012935369.1"/>
    </source>
</evidence>
<name>A0ABM0ZVH6_APLCA</name>
<dbReference type="RefSeq" id="XP_012935369.1">
    <property type="nucleotide sequence ID" value="XM_013079915.2"/>
</dbReference>
<protein>
    <submittedName>
        <fullName evidence="3">Uncharacterized protein LOC101846633</fullName>
    </submittedName>
</protein>
<evidence type="ECO:0000256" key="1">
    <source>
        <dbReference type="SAM" id="Phobius"/>
    </source>
</evidence>
<organism evidence="2 3">
    <name type="scientific">Aplysia californica</name>
    <name type="common">California sea hare</name>
    <dbReference type="NCBI Taxonomy" id="6500"/>
    <lineage>
        <taxon>Eukaryota</taxon>
        <taxon>Metazoa</taxon>
        <taxon>Spiralia</taxon>
        <taxon>Lophotrochozoa</taxon>
        <taxon>Mollusca</taxon>
        <taxon>Gastropoda</taxon>
        <taxon>Heterobranchia</taxon>
        <taxon>Euthyneura</taxon>
        <taxon>Tectipleura</taxon>
        <taxon>Aplysiida</taxon>
        <taxon>Aplysioidea</taxon>
        <taxon>Aplysiidae</taxon>
        <taxon>Aplysia</taxon>
    </lineage>
</organism>
<keyword evidence="1" id="KW-0472">Membrane</keyword>
<accession>A0ABM0ZVH6</accession>
<sequence>MASVNNLSGSVKILEANKDTIRVEGLNLLDYADVDSFNGSDSIECWLHTEAAVQRYTDDLWEALASKLVKALELNTCWTKTPFGTLVCHNYQNWTRYKVYCEFPRTSSTGLILSNFSVFEFFSSILSTSDGSELPSFWTNFTSSFLEPNFVFRHPNATDSLYPSTETFFDWSYFPHPAASPPVPPGGSISYDTYSPETEPTGVWGPTGSVVEPSSPYRYTFEDDSWMHGQPTPLPEFTSVIEDITVWDSANDMSYLIPEPSSATAGPLPATTFQPEAVSSATSLNQSVTSTARPVLGGALLLCPCPCAGLTVGIGVDLQQAEAEVQKNIKDTQKRLSVNVSQLSANVRKKTSASDTRASAQITGMSIGIAIVFLVFSLIVLADCMSVVAYFVNLYSLRWGRTREGGWR</sequence>
<dbReference type="GeneID" id="101846633"/>
<dbReference type="Proteomes" id="UP000694888">
    <property type="component" value="Unplaced"/>
</dbReference>
<evidence type="ECO:0000313" key="2">
    <source>
        <dbReference type="Proteomes" id="UP000694888"/>
    </source>
</evidence>
<keyword evidence="2" id="KW-1185">Reference proteome</keyword>
<gene>
    <name evidence="3" type="primary">LOC101846633</name>
</gene>
<reference evidence="3" key="1">
    <citation type="submission" date="2025-08" db="UniProtKB">
        <authorList>
            <consortium name="RefSeq"/>
        </authorList>
    </citation>
    <scope>IDENTIFICATION</scope>
</reference>